<dbReference type="PIRSF" id="PIRSF030771">
    <property type="entry name" value="UCP030771"/>
    <property type="match status" value="1"/>
</dbReference>
<name>A0A2T5BVW1_9RHOB</name>
<dbReference type="Proteomes" id="UP000243859">
    <property type="component" value="Unassembled WGS sequence"/>
</dbReference>
<accession>A0A2T5BVW1</accession>
<dbReference type="Pfam" id="PF09956">
    <property type="entry name" value="Phage_cement_2"/>
    <property type="match status" value="1"/>
</dbReference>
<dbReference type="RefSeq" id="WP_107890987.1">
    <property type="nucleotide sequence ID" value="NZ_NHSI01000031.1"/>
</dbReference>
<dbReference type="InterPro" id="IPR011231">
    <property type="entry name" value="Phage_VT1-Sakai_H0018"/>
</dbReference>
<sequence length="104" mass="10198">MRNYVQPGDTITIPAPGPVLSGQIVTVGALTGIASGNAEIGENVALSVAGVFDLPKVDAEALALGDEVEVSGGEVTALASGSRLGVVIADAAANDATARVRLTG</sequence>
<gene>
    <name evidence="1" type="ORF">C8N32_102249</name>
</gene>
<keyword evidence="2" id="KW-1185">Reference proteome</keyword>
<dbReference type="OrthoDB" id="5365964at2"/>
<dbReference type="EMBL" id="QAAA01000002">
    <property type="protein sequence ID" value="PTN03719.1"/>
    <property type="molecule type" value="Genomic_DNA"/>
</dbReference>
<organism evidence="1 2">
    <name type="scientific">Rhodovulum imhoffii</name>
    <dbReference type="NCBI Taxonomy" id="365340"/>
    <lineage>
        <taxon>Bacteria</taxon>
        <taxon>Pseudomonadati</taxon>
        <taxon>Pseudomonadota</taxon>
        <taxon>Alphaproteobacteria</taxon>
        <taxon>Rhodobacterales</taxon>
        <taxon>Paracoccaceae</taxon>
        <taxon>Rhodovulum</taxon>
    </lineage>
</organism>
<evidence type="ECO:0000313" key="1">
    <source>
        <dbReference type="EMBL" id="PTN03719.1"/>
    </source>
</evidence>
<reference evidence="1 2" key="1">
    <citation type="submission" date="2018-04" db="EMBL/GenBank/DDBJ databases">
        <title>Genomic Encyclopedia of Archaeal and Bacterial Type Strains, Phase II (KMG-II): from individual species to whole genera.</title>
        <authorList>
            <person name="Goeker M."/>
        </authorList>
    </citation>
    <scope>NUCLEOTIDE SEQUENCE [LARGE SCALE GENOMIC DNA]</scope>
    <source>
        <strain evidence="1 2">DSM 18064</strain>
    </source>
</reference>
<evidence type="ECO:0000313" key="2">
    <source>
        <dbReference type="Proteomes" id="UP000243859"/>
    </source>
</evidence>
<comment type="caution">
    <text evidence="1">The sequence shown here is derived from an EMBL/GenBank/DDBJ whole genome shotgun (WGS) entry which is preliminary data.</text>
</comment>
<protein>
    <submittedName>
        <fullName evidence="1">Putative RecA/RadA family phage recombinase</fullName>
    </submittedName>
</protein>
<dbReference type="AlphaFoldDB" id="A0A2T5BVW1"/>
<proteinExistence type="predicted"/>